<reference evidence="2" key="1">
    <citation type="journal article" date="2023" name="PLoS Negl. Trop. Dis.">
        <title>A genome sequence for Biomphalaria pfeifferi, the major vector snail for the human-infecting parasite Schistosoma mansoni.</title>
        <authorList>
            <person name="Bu L."/>
            <person name="Lu L."/>
            <person name="Laidemitt M.R."/>
            <person name="Zhang S.M."/>
            <person name="Mutuku M."/>
            <person name="Mkoji G."/>
            <person name="Steinauer M."/>
            <person name="Loker E.S."/>
        </authorList>
    </citation>
    <scope>NUCLEOTIDE SEQUENCE</scope>
    <source>
        <strain evidence="2">KasaAsao</strain>
    </source>
</reference>
<keyword evidence="1" id="KW-0812">Transmembrane</keyword>
<keyword evidence="1" id="KW-0472">Membrane</keyword>
<dbReference type="GO" id="GO:0005615">
    <property type="term" value="C:extracellular space"/>
    <property type="evidence" value="ECO:0007669"/>
    <property type="project" value="TreeGrafter"/>
</dbReference>
<evidence type="ECO:0000256" key="1">
    <source>
        <dbReference type="SAM" id="Phobius"/>
    </source>
</evidence>
<dbReference type="EMBL" id="JASAOG010000097">
    <property type="protein sequence ID" value="KAK0052170.1"/>
    <property type="molecule type" value="Genomic_DNA"/>
</dbReference>
<dbReference type="Pfam" id="PF02995">
    <property type="entry name" value="DUF229"/>
    <property type="match status" value="1"/>
</dbReference>
<dbReference type="AlphaFoldDB" id="A0AAD8BEV3"/>
<organism evidence="2 3">
    <name type="scientific">Biomphalaria pfeifferi</name>
    <name type="common">Bloodfluke planorb</name>
    <name type="synonym">Freshwater snail</name>
    <dbReference type="NCBI Taxonomy" id="112525"/>
    <lineage>
        <taxon>Eukaryota</taxon>
        <taxon>Metazoa</taxon>
        <taxon>Spiralia</taxon>
        <taxon>Lophotrochozoa</taxon>
        <taxon>Mollusca</taxon>
        <taxon>Gastropoda</taxon>
        <taxon>Heterobranchia</taxon>
        <taxon>Euthyneura</taxon>
        <taxon>Panpulmonata</taxon>
        <taxon>Hygrophila</taxon>
        <taxon>Lymnaeoidea</taxon>
        <taxon>Planorbidae</taxon>
        <taxon>Biomphalaria</taxon>
    </lineage>
</organism>
<dbReference type="Gene3D" id="3.40.720.10">
    <property type="entry name" value="Alkaline Phosphatase, subunit A"/>
    <property type="match status" value="1"/>
</dbReference>
<protein>
    <submittedName>
        <fullName evidence="2">Uncharacterized protein</fullName>
    </submittedName>
</protein>
<feature type="transmembrane region" description="Helical" evidence="1">
    <location>
        <begin position="32"/>
        <end position="53"/>
    </location>
</feature>
<evidence type="ECO:0000313" key="2">
    <source>
        <dbReference type="EMBL" id="KAK0052170.1"/>
    </source>
</evidence>
<dbReference type="PANTHER" id="PTHR10974:SF73">
    <property type="entry name" value="FI21235P1"/>
    <property type="match status" value="1"/>
</dbReference>
<dbReference type="SUPFAM" id="SSF53649">
    <property type="entry name" value="Alkaline phosphatase-like"/>
    <property type="match status" value="1"/>
</dbReference>
<accession>A0AAD8BEV3</accession>
<dbReference type="CDD" id="cd16021">
    <property type="entry name" value="ALP_like"/>
    <property type="match status" value="1"/>
</dbReference>
<sequence length="669" mass="76691">MASHLNIAVYMRRVNRSLSVLKRLSVLQNRTAFLLTVFSCVWCLVFITFGYTVTYSASGQGPARYKSESTESIVLTPQTCVHPQLLIDDPVMVKFLQHHPPAVCNVTRNWMYVLNGTIRIFRQVAAKNRGISCDYYPVLRLGDGNITWGPPTRNITSGFKITSDFFRVTCKARRGRLMYDRVHAGVALTQDRSERPEVPLDEGFGGLGVAILGFDSMSRMSWLRRLPKTRAYFHDVLGAIELEHHNIVGDGTTAVMLPMLTGKYEWELPECRRNFPNATTMDDFPFLWHNFKKAGYLTSWSNAAPFTAPFNYRMHGFEHQPTDFYTRPFYLAAHNLTQKDEPFCLGSQSQSQVWLNYFRDIFVMYKEKRKFLLHFLVEMSHDDNNLITMMDDDIKRLVHFLYTGGYLNNTVLILMGDHGARYSEVRSTWSGKMEERLPYMSFLFPKWFESKFPEAMKNFRANRKRLTTPFDMHETFRDFLRFGGTGSGDLDQRGISLFKEIPSNRTCSHARIAPHWCSCLSWEAVSPADPGATKAVQTTIQTINYFTSGYRSRCALLSITNVTSLTKLQTNRDVLKFTQADSDGGISRLDFNSSNESGYVLYQLTFGTSPGGGEFEVTVTNDVLRQRFSLNETDISRINKFGNNSACILKEAKQIRQYCYCKNNIHHDT</sequence>
<dbReference type="FunFam" id="3.40.720.10:FF:000017">
    <property type="entry name" value="Predicted protein"/>
    <property type="match status" value="1"/>
</dbReference>
<keyword evidence="3" id="KW-1185">Reference proteome</keyword>
<reference evidence="2" key="2">
    <citation type="submission" date="2023-04" db="EMBL/GenBank/DDBJ databases">
        <authorList>
            <person name="Bu L."/>
            <person name="Lu L."/>
            <person name="Laidemitt M.R."/>
            <person name="Zhang S.M."/>
            <person name="Mutuku M."/>
            <person name="Mkoji G."/>
            <person name="Steinauer M."/>
            <person name="Loker E.S."/>
        </authorList>
    </citation>
    <scope>NUCLEOTIDE SEQUENCE</scope>
    <source>
        <strain evidence="2">KasaAsao</strain>
        <tissue evidence="2">Whole Snail</tissue>
    </source>
</reference>
<keyword evidence="1" id="KW-1133">Transmembrane helix</keyword>
<dbReference type="PANTHER" id="PTHR10974">
    <property type="entry name" value="FI08016P-RELATED"/>
    <property type="match status" value="1"/>
</dbReference>
<proteinExistence type="predicted"/>
<evidence type="ECO:0000313" key="3">
    <source>
        <dbReference type="Proteomes" id="UP001233172"/>
    </source>
</evidence>
<name>A0AAD8BEV3_BIOPF</name>
<gene>
    <name evidence="2" type="ORF">Bpfe_018500</name>
</gene>
<comment type="caution">
    <text evidence="2">The sequence shown here is derived from an EMBL/GenBank/DDBJ whole genome shotgun (WGS) entry which is preliminary data.</text>
</comment>
<dbReference type="Proteomes" id="UP001233172">
    <property type="component" value="Unassembled WGS sequence"/>
</dbReference>
<dbReference type="InterPro" id="IPR004245">
    <property type="entry name" value="DUF229"/>
</dbReference>
<dbReference type="InterPro" id="IPR017850">
    <property type="entry name" value="Alkaline_phosphatase_core_sf"/>
</dbReference>